<reference evidence="9 10" key="1">
    <citation type="submission" date="2014-06" db="EMBL/GenBank/DDBJ databases">
        <title>Draft genome sequence of Idiomarina sp. MCCC 1A10513.</title>
        <authorList>
            <person name="Du J."/>
            <person name="Lai Q."/>
            <person name="Shao Z."/>
        </authorList>
    </citation>
    <scope>NUCLEOTIDE SEQUENCE [LARGE SCALE GENOMIC DNA]</scope>
    <source>
        <strain evidence="9 10">MCCC 1A10513</strain>
    </source>
</reference>
<evidence type="ECO:0000256" key="1">
    <source>
        <dbReference type="ARBA" id="ARBA00004141"/>
    </source>
</evidence>
<dbReference type="Gene3D" id="1.20.1540.10">
    <property type="entry name" value="Rhomboid-like"/>
    <property type="match status" value="1"/>
</dbReference>
<comment type="caution">
    <text evidence="9">The sequence shown here is derived from an EMBL/GenBank/DDBJ whole genome shotgun (WGS) entry which is preliminary data.</text>
</comment>
<comment type="subcellular location">
    <subcellularLocation>
        <location evidence="1">Membrane</location>
        <topology evidence="1">Multi-pass membrane protein</topology>
    </subcellularLocation>
</comment>
<keyword evidence="4" id="KW-0378">Hydrolase</keyword>
<evidence type="ECO:0000256" key="6">
    <source>
        <dbReference type="ARBA" id="ARBA00023136"/>
    </source>
</evidence>
<feature type="transmembrane region" description="Helical" evidence="7">
    <location>
        <begin position="65"/>
        <end position="83"/>
    </location>
</feature>
<feature type="transmembrane region" description="Helical" evidence="7">
    <location>
        <begin position="92"/>
        <end position="109"/>
    </location>
</feature>
<organism evidence="9 10">
    <name type="scientific">Pseudidiomarina atlantica</name>
    <dbReference type="NCBI Taxonomy" id="1517416"/>
    <lineage>
        <taxon>Bacteria</taxon>
        <taxon>Pseudomonadati</taxon>
        <taxon>Pseudomonadota</taxon>
        <taxon>Gammaproteobacteria</taxon>
        <taxon>Alteromonadales</taxon>
        <taxon>Idiomarinaceae</taxon>
        <taxon>Pseudidiomarina</taxon>
    </lineage>
</organism>
<dbReference type="PANTHER" id="PTHR43731">
    <property type="entry name" value="RHOMBOID PROTEASE"/>
    <property type="match status" value="1"/>
</dbReference>
<evidence type="ECO:0000256" key="5">
    <source>
        <dbReference type="ARBA" id="ARBA00022989"/>
    </source>
</evidence>
<evidence type="ECO:0000256" key="4">
    <source>
        <dbReference type="ARBA" id="ARBA00022801"/>
    </source>
</evidence>
<dbReference type="InterPro" id="IPR023826">
    <property type="entry name" value="Rhom-like_SP_proteobac"/>
</dbReference>
<dbReference type="OrthoDB" id="196054at2"/>
<dbReference type="InterPro" id="IPR022764">
    <property type="entry name" value="Peptidase_S54_rhomboid_dom"/>
</dbReference>
<evidence type="ECO:0000259" key="8">
    <source>
        <dbReference type="Pfam" id="PF01694"/>
    </source>
</evidence>
<feature type="transmembrane region" description="Helical" evidence="7">
    <location>
        <begin position="115"/>
        <end position="132"/>
    </location>
</feature>
<dbReference type="GO" id="GO:0004252">
    <property type="term" value="F:serine-type endopeptidase activity"/>
    <property type="evidence" value="ECO:0007669"/>
    <property type="project" value="InterPro"/>
</dbReference>
<dbReference type="PANTHER" id="PTHR43731:SF14">
    <property type="entry name" value="PRESENILIN-ASSOCIATED RHOMBOID-LIKE PROTEIN, MITOCHONDRIAL"/>
    <property type="match status" value="1"/>
</dbReference>
<keyword evidence="5 7" id="KW-1133">Transmembrane helix</keyword>
<dbReference type="SUPFAM" id="SSF144091">
    <property type="entry name" value="Rhomboid-like"/>
    <property type="match status" value="1"/>
</dbReference>
<evidence type="ECO:0000313" key="9">
    <source>
        <dbReference type="EMBL" id="KFZ29084.1"/>
    </source>
</evidence>
<dbReference type="EMBL" id="JPIN01000005">
    <property type="protein sequence ID" value="KFZ29084.1"/>
    <property type="molecule type" value="Genomic_DNA"/>
</dbReference>
<dbReference type="Proteomes" id="UP000053718">
    <property type="component" value="Unassembled WGS sequence"/>
</dbReference>
<comment type="similarity">
    <text evidence="2">Belongs to the peptidase S54 family.</text>
</comment>
<dbReference type="STRING" id="1517416.IDAT_05255"/>
<feature type="transmembrane region" description="Helical" evidence="7">
    <location>
        <begin position="166"/>
        <end position="185"/>
    </location>
</feature>
<dbReference type="RefSeq" id="WP_034731436.1">
    <property type="nucleotide sequence ID" value="NZ_JPIN01000005.1"/>
</dbReference>
<evidence type="ECO:0000313" key="10">
    <source>
        <dbReference type="Proteomes" id="UP000053718"/>
    </source>
</evidence>
<evidence type="ECO:0000256" key="3">
    <source>
        <dbReference type="ARBA" id="ARBA00022692"/>
    </source>
</evidence>
<proteinExistence type="inferred from homology"/>
<evidence type="ECO:0000256" key="7">
    <source>
        <dbReference type="SAM" id="Phobius"/>
    </source>
</evidence>
<dbReference type="AlphaFoldDB" id="A0A094IT95"/>
<dbReference type="GO" id="GO:0016020">
    <property type="term" value="C:membrane"/>
    <property type="evidence" value="ECO:0007669"/>
    <property type="project" value="UniProtKB-SubCell"/>
</dbReference>
<feature type="transmembrane region" description="Helical" evidence="7">
    <location>
        <begin position="139"/>
        <end position="160"/>
    </location>
</feature>
<sequence length="197" mass="21683">MQLFGLTIPTDRKALLPTLSIAVLLSCVMLLPEQWRAALIMQRSAISDGEHLWQLLSSNFVHWDGAHLGLNLLGLLVCWSLFIDHQKGWRPWLWLPVIMLSATSAQFFFDPTVEYYAGFSATLYGMFGYCALHDVLHKRWLGALILGGVAGKVIFDLVYLPADSGIAFAAHAGGLAAGLLLAFLCKILTLNHSQSVT</sequence>
<accession>A0A094IT95</accession>
<keyword evidence="3 7" id="KW-0812">Transmembrane</keyword>
<feature type="transmembrane region" description="Helical" evidence="7">
    <location>
        <begin position="14"/>
        <end position="31"/>
    </location>
</feature>
<protein>
    <recommendedName>
        <fullName evidence="8">Peptidase S54 rhomboid domain-containing protein</fullName>
    </recommendedName>
</protein>
<dbReference type="InterPro" id="IPR050925">
    <property type="entry name" value="Rhomboid_protease_S54"/>
</dbReference>
<feature type="domain" description="Peptidase S54 rhomboid" evidence="8">
    <location>
        <begin position="50"/>
        <end position="185"/>
    </location>
</feature>
<evidence type="ECO:0000256" key="2">
    <source>
        <dbReference type="ARBA" id="ARBA00009045"/>
    </source>
</evidence>
<gene>
    <name evidence="9" type="ORF">IDAT_05255</name>
</gene>
<dbReference type="eggNOG" id="COG0705">
    <property type="taxonomic scope" value="Bacteria"/>
</dbReference>
<dbReference type="NCBIfam" id="TIGR03902">
    <property type="entry name" value="rhom_GG_sort"/>
    <property type="match status" value="1"/>
</dbReference>
<name>A0A094IT95_9GAMM</name>
<keyword evidence="6 7" id="KW-0472">Membrane</keyword>
<dbReference type="Pfam" id="PF01694">
    <property type="entry name" value="Rhomboid"/>
    <property type="match status" value="1"/>
</dbReference>
<dbReference type="InterPro" id="IPR035952">
    <property type="entry name" value="Rhomboid-like_sf"/>
</dbReference>
<keyword evidence="10" id="KW-1185">Reference proteome</keyword>